<keyword evidence="3" id="KW-0413">Isomerase</keyword>
<sequence length="329" mass="36015">MRAGLLIGSLLLAASTCASAAPERITPLVLLAEYPVLGMPSGNLSGLAQCGDELLAVSDRDDRHIYRLQVHEQTLQAEALAIQVPPVPPSALPWGLLARAWLAGPWRGGQLDFEGISCDAAGNRYLLSEARASVLRVDRQGQGEWLRLPQALVRQARASGMLLQANALLEGIAVAEDGQRLWLAAERQSRGLLLTHWQGGRWRCLGNCVLLSESTPVPAPAVYGERRLPSSFNALSLHGEKLFTLESHHWRLCRRHAQRAEVERCWSYGEFALDASRRYRLPYGMAEALQVDAEGAWIGVDNGGQPRGDGEQRPIVWRVAAPAHGWLAP</sequence>
<dbReference type="Pfam" id="PF13449">
    <property type="entry name" value="Phytase-like"/>
    <property type="match status" value="1"/>
</dbReference>
<feature type="signal peptide" evidence="1">
    <location>
        <begin position="1"/>
        <end position="20"/>
    </location>
</feature>
<evidence type="ECO:0000313" key="3">
    <source>
        <dbReference type="EMBL" id="PKF70809.1"/>
    </source>
</evidence>
<feature type="chain" id="PRO_5014117996" evidence="1">
    <location>
        <begin position="21"/>
        <end position="329"/>
    </location>
</feature>
<protein>
    <submittedName>
        <fullName evidence="3">DNA topoisomerase IV</fullName>
    </submittedName>
</protein>
<dbReference type="AlphaFoldDB" id="A0A2I0CNU0"/>
<accession>A0A2I0CNU0</accession>
<dbReference type="RefSeq" id="WP_101193565.1">
    <property type="nucleotide sequence ID" value="NZ_PIYS01000018.1"/>
</dbReference>
<feature type="domain" description="Phytase-like" evidence="2">
    <location>
        <begin position="41"/>
        <end position="188"/>
    </location>
</feature>
<dbReference type="EMBL" id="PIYS01000018">
    <property type="protein sequence ID" value="PKF70809.1"/>
    <property type="molecule type" value="Genomic_DNA"/>
</dbReference>
<gene>
    <name evidence="3" type="ORF">CW360_09780</name>
</gene>
<proteinExistence type="predicted"/>
<evidence type="ECO:0000259" key="2">
    <source>
        <dbReference type="Pfam" id="PF13449"/>
    </source>
</evidence>
<keyword evidence="1" id="KW-0732">Signal</keyword>
<evidence type="ECO:0000256" key="1">
    <source>
        <dbReference type="SAM" id="SignalP"/>
    </source>
</evidence>
<name>A0A2I0CNU0_9PSED</name>
<comment type="caution">
    <text evidence="3">The sequence shown here is derived from an EMBL/GenBank/DDBJ whole genome shotgun (WGS) entry which is preliminary data.</text>
</comment>
<reference evidence="4" key="1">
    <citation type="submission" date="2017-12" db="EMBL/GenBank/DDBJ databases">
        <authorList>
            <person name="Yu X.-Y."/>
        </authorList>
    </citation>
    <scope>NUCLEOTIDE SEQUENCE [LARGE SCALE GENOMIC DNA]</scope>
    <source>
        <strain evidence="4">ZYSR67-Z</strain>
    </source>
</reference>
<dbReference type="InterPro" id="IPR027372">
    <property type="entry name" value="Phytase-like_dom"/>
</dbReference>
<evidence type="ECO:0000313" key="4">
    <source>
        <dbReference type="Proteomes" id="UP000242861"/>
    </source>
</evidence>
<dbReference type="Proteomes" id="UP000242861">
    <property type="component" value="Unassembled WGS sequence"/>
</dbReference>
<dbReference type="SUPFAM" id="SSF101898">
    <property type="entry name" value="NHL repeat"/>
    <property type="match status" value="1"/>
</dbReference>
<organism evidence="3 4">
    <name type="scientific">Pseudomonas fluvialis</name>
    <dbReference type="NCBI Taxonomy" id="1793966"/>
    <lineage>
        <taxon>Bacteria</taxon>
        <taxon>Pseudomonadati</taxon>
        <taxon>Pseudomonadota</taxon>
        <taxon>Gammaproteobacteria</taxon>
        <taxon>Pseudomonadales</taxon>
        <taxon>Pseudomonadaceae</taxon>
        <taxon>Pseudomonas</taxon>
    </lineage>
</organism>
<dbReference type="GO" id="GO:0016853">
    <property type="term" value="F:isomerase activity"/>
    <property type="evidence" value="ECO:0007669"/>
    <property type="project" value="UniProtKB-KW"/>
</dbReference>